<keyword evidence="4" id="KW-1185">Reference proteome</keyword>
<feature type="compositionally biased region" description="Low complexity" evidence="2">
    <location>
        <begin position="41"/>
        <end position="59"/>
    </location>
</feature>
<gene>
    <name evidence="3" type="ORF">R1flu_018674</name>
</gene>
<dbReference type="EMBL" id="JBHFFA010000001">
    <property type="protein sequence ID" value="KAL2650546.1"/>
    <property type="molecule type" value="Genomic_DNA"/>
</dbReference>
<organism evidence="3 4">
    <name type="scientific">Riccia fluitans</name>
    <dbReference type="NCBI Taxonomy" id="41844"/>
    <lineage>
        <taxon>Eukaryota</taxon>
        <taxon>Viridiplantae</taxon>
        <taxon>Streptophyta</taxon>
        <taxon>Embryophyta</taxon>
        <taxon>Marchantiophyta</taxon>
        <taxon>Marchantiopsida</taxon>
        <taxon>Marchantiidae</taxon>
        <taxon>Marchantiales</taxon>
        <taxon>Ricciaceae</taxon>
        <taxon>Riccia</taxon>
    </lineage>
</organism>
<feature type="region of interest" description="Disordered" evidence="2">
    <location>
        <begin position="1"/>
        <end position="126"/>
    </location>
</feature>
<feature type="region of interest" description="Disordered" evidence="2">
    <location>
        <begin position="147"/>
        <end position="186"/>
    </location>
</feature>
<comment type="caution">
    <text evidence="3">The sequence shown here is derived from an EMBL/GenBank/DDBJ whole genome shotgun (WGS) entry which is preliminary data.</text>
</comment>
<accession>A0ABD1ZI12</accession>
<dbReference type="AlphaFoldDB" id="A0ABD1ZI12"/>
<feature type="compositionally biased region" description="Basic and acidic residues" evidence="2">
    <location>
        <begin position="23"/>
        <end position="40"/>
    </location>
</feature>
<name>A0ABD1ZI12_9MARC</name>
<proteinExistence type="predicted"/>
<reference evidence="3 4" key="1">
    <citation type="submission" date="2024-09" db="EMBL/GenBank/DDBJ databases">
        <title>Chromosome-scale assembly of Riccia fluitans.</title>
        <authorList>
            <person name="Paukszto L."/>
            <person name="Sawicki J."/>
            <person name="Karawczyk K."/>
            <person name="Piernik-Szablinska J."/>
            <person name="Szczecinska M."/>
            <person name="Mazdziarz M."/>
        </authorList>
    </citation>
    <scope>NUCLEOTIDE SEQUENCE [LARGE SCALE GENOMIC DNA]</scope>
    <source>
        <strain evidence="3">Rf_01</strain>
        <tissue evidence="3">Aerial parts of the thallus</tissue>
    </source>
</reference>
<sequence>MEGESGQSRSGGLNQSYGNFERSSGEKTPKTPPCHGERSRSQSGASVSSGRSSHRLISSCEKTSVTGSDLKLKHATSVSRSDRTSKDDTLHTKEHSRGFAVTEASNKREENNDEVQTQEGADEYKYGSGSNNICRCQSNQSISSFCGPDQQEANRSRGNKGKVDRSLKKSKGKKNRGQKERVAKGYETSTEDSACSIFRSHWNESIKSVARKHDVETSEVFIMQRFVDTQSKALDLADEQDDNRDLADRQNAKDCWEPKCEDEVFTKQKAVAAVLTFQRWRHTQLKRLFSLELKKVLEEAKEDEACLAKLEMDLATKDRHILQLRNQLSSYENAFEAQTVQKHAIDTNVSVSTMNDVP</sequence>
<feature type="coiled-coil region" evidence="1">
    <location>
        <begin position="293"/>
        <end position="327"/>
    </location>
</feature>
<evidence type="ECO:0000313" key="4">
    <source>
        <dbReference type="Proteomes" id="UP001605036"/>
    </source>
</evidence>
<evidence type="ECO:0000256" key="2">
    <source>
        <dbReference type="SAM" id="MobiDB-lite"/>
    </source>
</evidence>
<keyword evidence="1" id="KW-0175">Coiled coil</keyword>
<dbReference type="Proteomes" id="UP001605036">
    <property type="component" value="Unassembled WGS sequence"/>
</dbReference>
<feature type="compositionally biased region" description="Polar residues" evidence="2">
    <location>
        <begin position="1"/>
        <end position="22"/>
    </location>
</feature>
<protein>
    <submittedName>
        <fullName evidence="3">Uncharacterized protein</fullName>
    </submittedName>
</protein>
<evidence type="ECO:0000313" key="3">
    <source>
        <dbReference type="EMBL" id="KAL2650546.1"/>
    </source>
</evidence>
<evidence type="ECO:0000256" key="1">
    <source>
        <dbReference type="SAM" id="Coils"/>
    </source>
</evidence>
<feature type="compositionally biased region" description="Basic and acidic residues" evidence="2">
    <location>
        <begin position="80"/>
        <end position="97"/>
    </location>
</feature>